<dbReference type="PANTHER" id="PTHR11200:SF257">
    <property type="entry name" value="PHOSPHOINOSITIDE 5-PHOSPHATASE"/>
    <property type="match status" value="1"/>
</dbReference>
<sequence>MSLRLLLREHPQRALAVLTDSHALIFRYSPSSTDADPLSENEASARSSPSKCMVAFTAHEDVDLTGYRVLRASGVHGTLGLININADVFLCVISGAVRVAADPHDPALEHPGSELKKILSGGTFYFSLTFDLTNRLQDRLSEQSAFDIDNLDEGFLWNCYMIDPLIKFRSRLAANEKELLDSSRILTSAIRGFVSTITVPSSSSPIKSIRTNLPSTLTLISRLSCRRAGTRFNSRGIDDDGNVANFVETETIFCHPSSLCFSYAQIRGSIPIFWEQATGLLPGQQKIQITRSPEATQPAFDKHFESLEADYGTIYILNLLSESKPGEAELTARYNYHVLHSPLSQDVEVGGTLENRLIESQFDFHAETRGPGGYEAASMVRRLIQDRADGFAYFLCENMDSDIQRTLYDEKAAKVGGAVILQQEGIFRTNCLDCLDRTNLIQTIVSQMALEQFLQHRNEHTTADFWSRHSSLWADNGDALSKIYAGTGALKSSFTRHGKMSLAGAIADARKSATRMYINNFTDKGRQNTIDMLLGRLMDQSPVHLYDPVTDYVSAELKRRFSEYSTPDTVQIWVGTFNLNGRGSGVKEDLAAWLWPDIKRLQQHPGIVAVGFQEIVELSPQQIMSTDPVRRQAWEVAVRRTLNDSARKHSSEEYILLRSGQLVGAALMIFVKAGILHKIRNVEGSVKKTGMSGMAGNKGAVAIRMDLANTRICFVTAHLAAGFANYEERNRDYRTISNGLRFQRNRSIEDHDAIIWLGDFNYRIGLSDDKARQLIKAGDLHTLYQNDQMNMIHRKSSPRPMSGLLLTRTREKARIPAWCDRILRKGEILKQINYATAPLRFSDHRPVYATLQCAVSAVDEVRKESLAREIYAKRRLEVGDTTANARNDDFDDEDIIGYDSIAPELPPASSDRRKWWLDNGLPARSNIKAPDEGSVLNVDRPQNPFNRTDEPDWKASKTTPGGSHTVKHDKPKYWNSHRLPQTSDGSQSLPLDTNRHSQRREVALRGSSSRSSSQSSVVSMSSNVARKAAPPIPKKPALLSNRQHGQESSGEEQGKWSSSRPLSGGQMTPGGGGKTSLPPSLQRTEQQEAYGQQPVKSGGPPLPPRSTGARISVSNEIMDDENEGASVIPSLQPMRRQQ</sequence>
<dbReference type="GO" id="GO:0016020">
    <property type="term" value="C:membrane"/>
    <property type="evidence" value="ECO:0007669"/>
    <property type="project" value="TreeGrafter"/>
</dbReference>
<protein>
    <recommendedName>
        <fullName evidence="3">phosphoinositide 5-phosphatase</fullName>
        <ecNumber evidence="3">3.1.3.36</ecNumber>
    </recommendedName>
</protein>
<proteinExistence type="inferred from homology"/>
<feature type="compositionally biased region" description="Low complexity" evidence="5">
    <location>
        <begin position="1007"/>
        <end position="1029"/>
    </location>
</feature>
<evidence type="ECO:0000313" key="7">
    <source>
        <dbReference type="EMBL" id="CAF9925181.1"/>
    </source>
</evidence>
<keyword evidence="8" id="KW-1185">Reference proteome</keyword>
<evidence type="ECO:0000256" key="4">
    <source>
        <dbReference type="ARBA" id="ARBA00022801"/>
    </source>
</evidence>
<evidence type="ECO:0000256" key="5">
    <source>
        <dbReference type="SAM" id="MobiDB-lite"/>
    </source>
</evidence>
<dbReference type="EMBL" id="CAJPDR010000200">
    <property type="protein sequence ID" value="CAF9925181.1"/>
    <property type="molecule type" value="Genomic_DNA"/>
</dbReference>
<name>A0A8H3FFN7_9LECA</name>
<feature type="compositionally biased region" description="Polar residues" evidence="5">
    <location>
        <begin position="978"/>
        <end position="991"/>
    </location>
</feature>
<evidence type="ECO:0000256" key="2">
    <source>
        <dbReference type="ARBA" id="ARBA00009678"/>
    </source>
</evidence>
<dbReference type="InterPro" id="IPR036691">
    <property type="entry name" value="Endo/exonu/phosph_ase_sf"/>
</dbReference>
<dbReference type="GO" id="GO:0005737">
    <property type="term" value="C:cytoplasm"/>
    <property type="evidence" value="ECO:0007669"/>
    <property type="project" value="TreeGrafter"/>
</dbReference>
<dbReference type="SMART" id="SM00128">
    <property type="entry name" value="IPPc"/>
    <property type="match status" value="1"/>
</dbReference>
<evidence type="ECO:0000259" key="6">
    <source>
        <dbReference type="PROSITE" id="PS50275"/>
    </source>
</evidence>
<dbReference type="GO" id="GO:0043813">
    <property type="term" value="F:phosphatidylinositol-3,5-bisphosphate 5-phosphatase activity"/>
    <property type="evidence" value="ECO:0007669"/>
    <property type="project" value="TreeGrafter"/>
</dbReference>
<dbReference type="OrthoDB" id="405996at2759"/>
<evidence type="ECO:0000256" key="1">
    <source>
        <dbReference type="ARBA" id="ARBA00008943"/>
    </source>
</evidence>
<gene>
    <name evidence="7" type="primary">INP52</name>
    <name evidence="7" type="ORF">ALECFALPRED_003079</name>
</gene>
<comment type="caution">
    <text evidence="7">The sequence shown here is derived from an EMBL/GenBank/DDBJ whole genome shotgun (WGS) entry which is preliminary data.</text>
</comment>
<feature type="compositionally biased region" description="Polar residues" evidence="5">
    <location>
        <begin position="1077"/>
        <end position="1090"/>
    </location>
</feature>
<dbReference type="SUPFAM" id="SSF56219">
    <property type="entry name" value="DNase I-like"/>
    <property type="match status" value="1"/>
</dbReference>
<dbReference type="InterPro" id="IPR046985">
    <property type="entry name" value="IP5"/>
</dbReference>
<keyword evidence="4" id="KW-0378">Hydrolase</keyword>
<accession>A0A8H3FFN7</accession>
<dbReference type="InterPro" id="IPR000300">
    <property type="entry name" value="IPPc"/>
</dbReference>
<feature type="region of interest" description="Disordered" evidence="5">
    <location>
        <begin position="926"/>
        <end position="1138"/>
    </location>
</feature>
<dbReference type="PROSITE" id="PS50275">
    <property type="entry name" value="SAC"/>
    <property type="match status" value="1"/>
</dbReference>
<reference evidence="7" key="1">
    <citation type="submission" date="2021-03" db="EMBL/GenBank/DDBJ databases">
        <authorList>
            <person name="Tagirdzhanova G."/>
        </authorList>
    </citation>
    <scope>NUCLEOTIDE SEQUENCE</scope>
</reference>
<evidence type="ECO:0000313" key="8">
    <source>
        <dbReference type="Proteomes" id="UP000664203"/>
    </source>
</evidence>
<dbReference type="AlphaFoldDB" id="A0A8H3FFN7"/>
<dbReference type="GO" id="GO:0004439">
    <property type="term" value="F:phosphatidylinositol-4,5-bisphosphate 5-phosphatase activity"/>
    <property type="evidence" value="ECO:0007669"/>
    <property type="project" value="UniProtKB-EC"/>
</dbReference>
<comment type="similarity">
    <text evidence="2">In the central section; belongs to the inositol 1,4,5-trisphosphate 5-phosphatase family.</text>
</comment>
<organism evidence="7 8">
    <name type="scientific">Alectoria fallacina</name>
    <dbReference type="NCBI Taxonomy" id="1903189"/>
    <lineage>
        <taxon>Eukaryota</taxon>
        <taxon>Fungi</taxon>
        <taxon>Dikarya</taxon>
        <taxon>Ascomycota</taxon>
        <taxon>Pezizomycotina</taxon>
        <taxon>Lecanoromycetes</taxon>
        <taxon>OSLEUM clade</taxon>
        <taxon>Lecanoromycetidae</taxon>
        <taxon>Lecanorales</taxon>
        <taxon>Lecanorineae</taxon>
        <taxon>Parmeliaceae</taxon>
        <taxon>Alectoria</taxon>
    </lineage>
</organism>
<dbReference type="GO" id="GO:0046856">
    <property type="term" value="P:phosphatidylinositol dephosphorylation"/>
    <property type="evidence" value="ECO:0007669"/>
    <property type="project" value="InterPro"/>
</dbReference>
<dbReference type="Pfam" id="PF22669">
    <property type="entry name" value="Exo_endo_phos2"/>
    <property type="match status" value="1"/>
</dbReference>
<dbReference type="PANTHER" id="PTHR11200">
    <property type="entry name" value="INOSITOL 5-PHOSPHATASE"/>
    <property type="match status" value="1"/>
</dbReference>
<evidence type="ECO:0000256" key="3">
    <source>
        <dbReference type="ARBA" id="ARBA00013044"/>
    </source>
</evidence>
<comment type="similarity">
    <text evidence="1">Belongs to the synaptojanin family.</text>
</comment>
<dbReference type="EC" id="3.1.3.36" evidence="3"/>
<dbReference type="InterPro" id="IPR002013">
    <property type="entry name" value="SAC_dom"/>
</dbReference>
<dbReference type="Gene3D" id="3.60.10.10">
    <property type="entry name" value="Endonuclease/exonuclease/phosphatase"/>
    <property type="match status" value="1"/>
</dbReference>
<dbReference type="Proteomes" id="UP000664203">
    <property type="component" value="Unassembled WGS sequence"/>
</dbReference>
<dbReference type="Pfam" id="PF02383">
    <property type="entry name" value="Syja_N"/>
    <property type="match status" value="1"/>
</dbReference>
<feature type="compositionally biased region" description="Basic and acidic residues" evidence="5">
    <location>
        <begin position="993"/>
        <end position="1003"/>
    </location>
</feature>
<feature type="domain" description="SAC" evidence="6">
    <location>
        <begin position="115"/>
        <end position="486"/>
    </location>
</feature>